<dbReference type="PANTHER" id="PTHR43649:SF33">
    <property type="entry name" value="POLYGALACTURONAN_RHAMNOGALACTURONAN-BINDING PROTEIN YTCQ"/>
    <property type="match status" value="1"/>
</dbReference>
<evidence type="ECO:0000256" key="5">
    <source>
        <dbReference type="ARBA" id="ARBA00023288"/>
    </source>
</evidence>
<evidence type="ECO:0000313" key="6">
    <source>
        <dbReference type="EMBL" id="GHB07730.1"/>
    </source>
</evidence>
<dbReference type="Gene3D" id="3.40.190.10">
    <property type="entry name" value="Periplasmic binding protein-like II"/>
    <property type="match status" value="1"/>
</dbReference>
<keyword evidence="1" id="KW-1003">Cell membrane</keyword>
<accession>A0ABQ3DM81</accession>
<evidence type="ECO:0000256" key="1">
    <source>
        <dbReference type="ARBA" id="ARBA00022475"/>
    </source>
</evidence>
<keyword evidence="5" id="KW-0449">Lipoprotein</keyword>
<sequence length="443" mass="46950">MSLSWNRTSHVIVGAATALAVLTACGGSGTEDKKSAAPGSDGKPVSITFWGWAKGSKEVVDAFNASQKNIRVKYEEIPSGNAGGYAKISNAVKAGNAPDLVSIEYPMLPEFVSQGSVQDISGHLTDDVKKKFLPQAVELTTLGGKNWAVPFDASPQAFYYRKDLFKKYGVEVPRTWDEFREAAEKVKKADKKARIGTFFPDDPSTFQAMAWQAGARWFKTEGDTWKVDTTDPATTKVSAYWQGLLDEGLVHNNASFSPEWTNSLKSGGTIGYLGASWGAGVLTGTLPEQSGKWAVAPMPSWDGKPASGMLGGSTFAVTKDSGKTEAAVEFATWMTTTEDGVEARIASGTSSAFPAAAELRPAAKAAFDAGYFGGQDIYQVFENAGASITPGWAWGPSTGTTNTVMKDRFGKVSDGGATLADAVKAGHEATVSELKKRGLKVEG</sequence>
<dbReference type="CDD" id="cd13585">
    <property type="entry name" value="PBP2_TMBP_like"/>
    <property type="match status" value="1"/>
</dbReference>
<comment type="caution">
    <text evidence="6">The sequence shown here is derived from an EMBL/GenBank/DDBJ whole genome shotgun (WGS) entry which is preliminary data.</text>
</comment>
<keyword evidence="4" id="KW-0564">Palmitate</keyword>
<keyword evidence="3" id="KW-0472">Membrane</keyword>
<protein>
    <submittedName>
        <fullName evidence="6">Sugar ABC transporter substrate-binding protein</fullName>
    </submittedName>
</protein>
<dbReference type="InterPro" id="IPR006059">
    <property type="entry name" value="SBP"/>
</dbReference>
<organism evidence="6 7">
    <name type="scientific">Streptomyces chryseus</name>
    <dbReference type="NCBI Taxonomy" id="68186"/>
    <lineage>
        <taxon>Bacteria</taxon>
        <taxon>Bacillati</taxon>
        <taxon>Actinomycetota</taxon>
        <taxon>Actinomycetes</taxon>
        <taxon>Kitasatosporales</taxon>
        <taxon>Streptomycetaceae</taxon>
        <taxon>Streptomyces</taxon>
    </lineage>
</organism>
<reference evidence="7" key="1">
    <citation type="journal article" date="2019" name="Int. J. Syst. Evol. Microbiol.">
        <title>The Global Catalogue of Microorganisms (GCM) 10K type strain sequencing project: providing services to taxonomists for standard genome sequencing and annotation.</title>
        <authorList>
            <consortium name="The Broad Institute Genomics Platform"/>
            <consortium name="The Broad Institute Genome Sequencing Center for Infectious Disease"/>
            <person name="Wu L."/>
            <person name="Ma J."/>
        </authorList>
    </citation>
    <scope>NUCLEOTIDE SEQUENCE [LARGE SCALE GENOMIC DNA]</scope>
    <source>
        <strain evidence="7">JCM 4737</strain>
    </source>
</reference>
<evidence type="ECO:0000313" key="7">
    <source>
        <dbReference type="Proteomes" id="UP000599437"/>
    </source>
</evidence>
<proteinExistence type="predicted"/>
<evidence type="ECO:0000256" key="3">
    <source>
        <dbReference type="ARBA" id="ARBA00023136"/>
    </source>
</evidence>
<evidence type="ECO:0000256" key="4">
    <source>
        <dbReference type="ARBA" id="ARBA00023139"/>
    </source>
</evidence>
<dbReference type="PROSITE" id="PS51257">
    <property type="entry name" value="PROKAR_LIPOPROTEIN"/>
    <property type="match status" value="1"/>
</dbReference>
<dbReference type="RefSeq" id="WP_138896882.1">
    <property type="nucleotide sequence ID" value="NZ_BMVO01000009.1"/>
</dbReference>
<dbReference type="InterPro" id="IPR050490">
    <property type="entry name" value="Bact_solute-bd_prot1"/>
</dbReference>
<gene>
    <name evidence="6" type="ORF">GCM10010346_33790</name>
</gene>
<name>A0ABQ3DM81_9ACTN</name>
<dbReference type="Pfam" id="PF01547">
    <property type="entry name" value="SBP_bac_1"/>
    <property type="match status" value="1"/>
</dbReference>
<keyword evidence="2" id="KW-0732">Signal</keyword>
<dbReference type="Proteomes" id="UP000599437">
    <property type="component" value="Unassembled WGS sequence"/>
</dbReference>
<dbReference type="SUPFAM" id="SSF53850">
    <property type="entry name" value="Periplasmic binding protein-like II"/>
    <property type="match status" value="1"/>
</dbReference>
<dbReference type="PANTHER" id="PTHR43649">
    <property type="entry name" value="ARABINOSE-BINDING PROTEIN-RELATED"/>
    <property type="match status" value="1"/>
</dbReference>
<keyword evidence="7" id="KW-1185">Reference proteome</keyword>
<evidence type="ECO:0000256" key="2">
    <source>
        <dbReference type="ARBA" id="ARBA00022729"/>
    </source>
</evidence>
<dbReference type="EMBL" id="BMVO01000009">
    <property type="protein sequence ID" value="GHB07730.1"/>
    <property type="molecule type" value="Genomic_DNA"/>
</dbReference>